<reference evidence="5 6" key="1">
    <citation type="submission" date="2016-04" db="EMBL/GenBank/DDBJ databases">
        <title>First whole genome shotgun sequence of the bacterium Enteractinococcus sp. strain UASWS1574.</title>
        <authorList>
            <person name="Crovadore J."/>
            <person name="Chablais R."/>
            <person name="Lefort F."/>
        </authorList>
    </citation>
    <scope>NUCLEOTIDE SEQUENCE [LARGE SCALE GENOMIC DNA]</scope>
    <source>
        <strain evidence="5 6">UASWS1574</strain>
    </source>
</reference>
<dbReference type="AlphaFoldDB" id="A0A1B7M211"/>
<comment type="caution">
    <text evidence="5">The sequence shown here is derived from an EMBL/GenBank/DDBJ whole genome shotgun (WGS) entry which is preliminary data.</text>
</comment>
<dbReference type="PANTHER" id="PTHR43767">
    <property type="entry name" value="LONG-CHAIN-FATTY-ACID--COA LIGASE"/>
    <property type="match status" value="1"/>
</dbReference>
<dbReference type="GO" id="GO:0016877">
    <property type="term" value="F:ligase activity, forming carbon-sulfur bonds"/>
    <property type="evidence" value="ECO:0007669"/>
    <property type="project" value="UniProtKB-ARBA"/>
</dbReference>
<evidence type="ECO:0000259" key="4">
    <source>
        <dbReference type="Pfam" id="PF13193"/>
    </source>
</evidence>
<dbReference type="InterPro" id="IPR000873">
    <property type="entry name" value="AMP-dep_synth/lig_dom"/>
</dbReference>
<dbReference type="InterPro" id="IPR050237">
    <property type="entry name" value="ATP-dep_AMP-bd_enzyme"/>
</dbReference>
<sequence length="548" mass="60806">MASVVHGYPSTMQDDYQLTMGQLIRQAVRSFGDTEIVHRNSHGTWGRTTYQENFDRIERAAAAFNKLGVGLGDRIGVMDWNSLRHYELYWAIPAIGAVFTQLNLRLAPEDLLYVINDSQASVIVIDETLVPAIQPLAERTKGVKTWVILSEGEIEHDLPNAVYYEELIADAEPLADWPNISETSAFAAGYTTGTTGRPKGVFYSHRSQYLHAYNTVKDLAVSVEDVVMPITPMFHVLSWGMVQVAVMVGAKLVLPGMFSAETLGDITDALTDEGVTVTNGVPAIFTPMFEVLKSKGVKDLTGLRMLCGGSEPPISMINAYRDTFNAEVVHGWGASETSPIVTVNRMRPTLRARMTEEEIRSYGSKQGSFPVNVDYKIVDGVGNQVPADGETAGEVLLKGPWITASYHGMPSEALADRFVDGYWRSGDVATIDENGFIKITDRLKDVIKSGGEWISSIDMENLMVSHPKVAQAAVVGLEHPKWDERPFMLLVLKDGEDITREEIDEHLLQRFAKWQLPEEFKVVDEIPATSVGKIDKKVIRSQYQDLYT</sequence>
<feature type="domain" description="AMP-binding enzyme C-terminal" evidence="4">
    <location>
        <begin position="459"/>
        <end position="533"/>
    </location>
</feature>
<comment type="similarity">
    <text evidence="1">Belongs to the ATP-dependent AMP-binding enzyme family.</text>
</comment>
<protein>
    <submittedName>
        <fullName evidence="5">AMP-dependent synthetase</fullName>
    </submittedName>
</protein>
<name>A0A1B7M211_9MICC</name>
<organism evidence="5 6">
    <name type="scientific">Enteractinococcus helveticum</name>
    <dbReference type="NCBI Taxonomy" id="1837282"/>
    <lineage>
        <taxon>Bacteria</taxon>
        <taxon>Bacillati</taxon>
        <taxon>Actinomycetota</taxon>
        <taxon>Actinomycetes</taxon>
        <taxon>Micrococcales</taxon>
        <taxon>Micrococcaceae</taxon>
    </lineage>
</organism>
<dbReference type="SUPFAM" id="SSF56801">
    <property type="entry name" value="Acetyl-CoA synthetase-like"/>
    <property type="match status" value="1"/>
</dbReference>
<evidence type="ECO:0000313" key="6">
    <source>
        <dbReference type="Proteomes" id="UP000078292"/>
    </source>
</evidence>
<dbReference type="RefSeq" id="WP_043056887.1">
    <property type="nucleotide sequence ID" value="NZ_LXEY01000010.1"/>
</dbReference>
<dbReference type="PANTHER" id="PTHR43767:SF11">
    <property type="entry name" value="MEDIUM-CHAIN-FATTY-ACID--COA LIGASE"/>
    <property type="match status" value="1"/>
</dbReference>
<dbReference type="FunFam" id="3.30.300.30:FF:000008">
    <property type="entry name" value="2,3-dihydroxybenzoate-AMP ligase"/>
    <property type="match status" value="1"/>
</dbReference>
<dbReference type="InterPro" id="IPR045851">
    <property type="entry name" value="AMP-bd_C_sf"/>
</dbReference>
<dbReference type="Proteomes" id="UP000078292">
    <property type="component" value="Unassembled WGS sequence"/>
</dbReference>
<dbReference type="STRING" id="1837282.A6F49_05605"/>
<dbReference type="InterPro" id="IPR025110">
    <property type="entry name" value="AMP-bd_C"/>
</dbReference>
<proteinExistence type="inferred from homology"/>
<evidence type="ECO:0000313" key="5">
    <source>
        <dbReference type="EMBL" id="OAV62636.1"/>
    </source>
</evidence>
<accession>A0A1B7M211</accession>
<keyword evidence="2" id="KW-0436">Ligase</keyword>
<feature type="domain" description="AMP-dependent synthetase/ligase" evidence="3">
    <location>
        <begin position="26"/>
        <end position="406"/>
    </location>
</feature>
<dbReference type="InterPro" id="IPR042099">
    <property type="entry name" value="ANL_N_sf"/>
</dbReference>
<evidence type="ECO:0000256" key="1">
    <source>
        <dbReference type="ARBA" id="ARBA00006432"/>
    </source>
</evidence>
<dbReference type="Gene3D" id="3.40.50.12780">
    <property type="entry name" value="N-terminal domain of ligase-like"/>
    <property type="match status" value="1"/>
</dbReference>
<dbReference type="NCBIfam" id="NF004837">
    <property type="entry name" value="PRK06187.1"/>
    <property type="match status" value="1"/>
</dbReference>
<evidence type="ECO:0000256" key="2">
    <source>
        <dbReference type="ARBA" id="ARBA00022598"/>
    </source>
</evidence>
<dbReference type="OrthoDB" id="9803968at2"/>
<dbReference type="Pfam" id="PF00501">
    <property type="entry name" value="AMP-binding"/>
    <property type="match status" value="1"/>
</dbReference>
<evidence type="ECO:0000259" key="3">
    <source>
        <dbReference type="Pfam" id="PF00501"/>
    </source>
</evidence>
<dbReference type="Gene3D" id="3.30.300.30">
    <property type="match status" value="1"/>
</dbReference>
<gene>
    <name evidence="5" type="ORF">A6F49_05605</name>
</gene>
<keyword evidence="6" id="KW-1185">Reference proteome</keyword>
<dbReference type="EMBL" id="LXEY01000010">
    <property type="protein sequence ID" value="OAV62636.1"/>
    <property type="molecule type" value="Genomic_DNA"/>
</dbReference>
<dbReference type="Pfam" id="PF13193">
    <property type="entry name" value="AMP-binding_C"/>
    <property type="match status" value="1"/>
</dbReference>